<keyword evidence="6" id="KW-1185">Reference proteome</keyword>
<dbReference type="Gene3D" id="3.30.430.20">
    <property type="entry name" value="Gnk2 domain, C-X8-C-X2-C motif"/>
    <property type="match status" value="1"/>
</dbReference>
<keyword evidence="1" id="KW-0732">Signal</keyword>
<dbReference type="EMBL" id="SDRB02011626">
    <property type="protein sequence ID" value="THG00623.1"/>
    <property type="molecule type" value="Genomic_DNA"/>
</dbReference>
<gene>
    <name evidence="5" type="ORF">TEA_029636</name>
</gene>
<evidence type="ECO:0000256" key="3">
    <source>
        <dbReference type="SAM" id="MobiDB-lite"/>
    </source>
</evidence>
<dbReference type="Proteomes" id="UP000306102">
    <property type="component" value="Unassembled WGS sequence"/>
</dbReference>
<dbReference type="InterPro" id="IPR038408">
    <property type="entry name" value="GNK2_sf"/>
</dbReference>
<evidence type="ECO:0000313" key="6">
    <source>
        <dbReference type="Proteomes" id="UP000306102"/>
    </source>
</evidence>
<dbReference type="AlphaFoldDB" id="A0A4S4DDB6"/>
<dbReference type="InterPro" id="IPR002902">
    <property type="entry name" value="GNK2"/>
</dbReference>
<evidence type="ECO:0000256" key="1">
    <source>
        <dbReference type="ARBA" id="ARBA00022729"/>
    </source>
</evidence>
<protein>
    <recommendedName>
        <fullName evidence="4">Gnk2-homologous domain-containing protein</fullName>
    </recommendedName>
</protein>
<keyword evidence="2" id="KW-0677">Repeat</keyword>
<dbReference type="STRING" id="542762.A0A4S4DDB6"/>
<evidence type="ECO:0000259" key="4">
    <source>
        <dbReference type="PROSITE" id="PS51473"/>
    </source>
</evidence>
<evidence type="ECO:0000313" key="5">
    <source>
        <dbReference type="EMBL" id="THG00623.1"/>
    </source>
</evidence>
<feature type="domain" description="Gnk2-homologous" evidence="4">
    <location>
        <begin position="54"/>
        <end position="143"/>
    </location>
</feature>
<comment type="caution">
    <text evidence="5">The sequence shown here is derived from an EMBL/GenBank/DDBJ whole genome shotgun (WGS) entry which is preliminary data.</text>
</comment>
<evidence type="ECO:0000256" key="2">
    <source>
        <dbReference type="ARBA" id="ARBA00022737"/>
    </source>
</evidence>
<dbReference type="PROSITE" id="PS51473">
    <property type="entry name" value="GNK2"/>
    <property type="match status" value="1"/>
</dbReference>
<feature type="region of interest" description="Disordered" evidence="3">
    <location>
        <begin position="1"/>
        <end position="23"/>
    </location>
</feature>
<accession>A0A4S4DDB6</accession>
<dbReference type="CDD" id="cd23509">
    <property type="entry name" value="Gnk2-like"/>
    <property type="match status" value="1"/>
</dbReference>
<sequence>MTKERDAAATRKISEPKLTQKEEKEAVQWSNALEEDGIGAIKKVSRQELDQVLANTMDGLITKVTFGSSTTKTKTMDGLITKVTFGSSTTKTKTKFATGEAKITGSQQLYCSVQCTPDITENACRDCLVYALDRLRHHTHGNE</sequence>
<name>A0A4S4DDB6_CAMSN</name>
<reference evidence="5 6" key="1">
    <citation type="journal article" date="2018" name="Proc. Natl. Acad. Sci. U.S.A.">
        <title>Draft genome sequence of Camellia sinensis var. sinensis provides insights into the evolution of the tea genome and tea quality.</title>
        <authorList>
            <person name="Wei C."/>
            <person name="Yang H."/>
            <person name="Wang S."/>
            <person name="Zhao J."/>
            <person name="Liu C."/>
            <person name="Gao L."/>
            <person name="Xia E."/>
            <person name="Lu Y."/>
            <person name="Tai Y."/>
            <person name="She G."/>
            <person name="Sun J."/>
            <person name="Cao H."/>
            <person name="Tong W."/>
            <person name="Gao Q."/>
            <person name="Li Y."/>
            <person name="Deng W."/>
            <person name="Jiang X."/>
            <person name="Wang W."/>
            <person name="Chen Q."/>
            <person name="Zhang S."/>
            <person name="Li H."/>
            <person name="Wu J."/>
            <person name="Wang P."/>
            <person name="Li P."/>
            <person name="Shi C."/>
            <person name="Zheng F."/>
            <person name="Jian J."/>
            <person name="Huang B."/>
            <person name="Shan D."/>
            <person name="Shi M."/>
            <person name="Fang C."/>
            <person name="Yue Y."/>
            <person name="Li F."/>
            <person name="Li D."/>
            <person name="Wei S."/>
            <person name="Han B."/>
            <person name="Jiang C."/>
            <person name="Yin Y."/>
            <person name="Xia T."/>
            <person name="Zhang Z."/>
            <person name="Bennetzen J.L."/>
            <person name="Zhao S."/>
            <person name="Wan X."/>
        </authorList>
    </citation>
    <scope>NUCLEOTIDE SEQUENCE [LARGE SCALE GENOMIC DNA]</scope>
    <source>
        <strain evidence="6">cv. Shuchazao</strain>
        <tissue evidence="5">Leaf</tissue>
    </source>
</reference>
<proteinExistence type="predicted"/>
<organism evidence="5 6">
    <name type="scientific">Camellia sinensis var. sinensis</name>
    <name type="common">China tea</name>
    <dbReference type="NCBI Taxonomy" id="542762"/>
    <lineage>
        <taxon>Eukaryota</taxon>
        <taxon>Viridiplantae</taxon>
        <taxon>Streptophyta</taxon>
        <taxon>Embryophyta</taxon>
        <taxon>Tracheophyta</taxon>
        <taxon>Spermatophyta</taxon>
        <taxon>Magnoliopsida</taxon>
        <taxon>eudicotyledons</taxon>
        <taxon>Gunneridae</taxon>
        <taxon>Pentapetalae</taxon>
        <taxon>asterids</taxon>
        <taxon>Ericales</taxon>
        <taxon>Theaceae</taxon>
        <taxon>Camellia</taxon>
    </lineage>
</organism>
<dbReference type="Pfam" id="PF01657">
    <property type="entry name" value="Stress-antifung"/>
    <property type="match status" value="1"/>
</dbReference>